<evidence type="ECO:0000313" key="1">
    <source>
        <dbReference type="EMBL" id="KAF2795154.1"/>
    </source>
</evidence>
<dbReference type="CDD" id="cd22952">
    <property type="entry name" value="ART10-like"/>
    <property type="match status" value="1"/>
</dbReference>
<evidence type="ECO:0000313" key="2">
    <source>
        <dbReference type="Proteomes" id="UP000799757"/>
    </source>
</evidence>
<sequence>YRSQYPYAYNHELGPVFIILQPAYMEKIFTCGDKVKGRVRVRILTEPLRVTIWFRGRSSCSKDDNTNLFSFTHVLFSGLGPYPRHPNPTYVDFPFEFRFPENVELHPGNINDAAFRSSTMFEHRPGYLLPPSLWAKDGSAKVEYYLEAQIPSDQLFFSGKTKVRHQFRFSPSVIPENYIIPPLIPGSPVLVRRQTRFLDTAGAPKHHSRFSRLKDSINHEDAPSAAFSIAVNLPSQVRVGEPIPLTISLAHLERSEGVLEPPVVSLRGIIAKTIVHIHARVPVRLHPEGEHRCASSEVINLFRCEFKHPGIIMFDGMTLDELSPRLALADSMAPSFRSYGISTTHDLRVKLVVECAGKVSEVDFLRQGITFLPMLRPGSSIPEPMDLP</sequence>
<gene>
    <name evidence="1" type="ORF">K505DRAFT_198692</name>
</gene>
<reference evidence="1" key="1">
    <citation type="journal article" date="2020" name="Stud. Mycol.">
        <title>101 Dothideomycetes genomes: a test case for predicting lifestyles and emergence of pathogens.</title>
        <authorList>
            <person name="Haridas S."/>
            <person name="Albert R."/>
            <person name="Binder M."/>
            <person name="Bloem J."/>
            <person name="Labutti K."/>
            <person name="Salamov A."/>
            <person name="Andreopoulos B."/>
            <person name="Baker S."/>
            <person name="Barry K."/>
            <person name="Bills G."/>
            <person name="Bluhm B."/>
            <person name="Cannon C."/>
            <person name="Castanera R."/>
            <person name="Culley D."/>
            <person name="Daum C."/>
            <person name="Ezra D."/>
            <person name="Gonzalez J."/>
            <person name="Henrissat B."/>
            <person name="Kuo A."/>
            <person name="Liang C."/>
            <person name="Lipzen A."/>
            <person name="Lutzoni F."/>
            <person name="Magnuson J."/>
            <person name="Mondo S."/>
            <person name="Nolan M."/>
            <person name="Ohm R."/>
            <person name="Pangilinan J."/>
            <person name="Park H.-J."/>
            <person name="Ramirez L."/>
            <person name="Alfaro M."/>
            <person name="Sun H."/>
            <person name="Tritt A."/>
            <person name="Yoshinaga Y."/>
            <person name="Zwiers L.-H."/>
            <person name="Turgeon B."/>
            <person name="Goodwin S."/>
            <person name="Spatafora J."/>
            <person name="Crous P."/>
            <person name="Grigoriev I."/>
        </authorList>
    </citation>
    <scope>NUCLEOTIDE SEQUENCE</scope>
    <source>
        <strain evidence="1">CBS 109.77</strain>
    </source>
</reference>
<dbReference type="EMBL" id="MU001867">
    <property type="protein sequence ID" value="KAF2795154.1"/>
    <property type="molecule type" value="Genomic_DNA"/>
</dbReference>
<feature type="non-terminal residue" evidence="1">
    <location>
        <position position="388"/>
    </location>
</feature>
<dbReference type="Proteomes" id="UP000799757">
    <property type="component" value="Unassembled WGS sequence"/>
</dbReference>
<accession>A0A6A6XG87</accession>
<proteinExistence type="predicted"/>
<protein>
    <recommendedName>
        <fullName evidence="3">Arrestin-like N-terminal domain-containing protein</fullName>
    </recommendedName>
</protein>
<dbReference type="OrthoDB" id="2333384at2759"/>
<organism evidence="1 2">
    <name type="scientific">Melanomma pulvis-pyrius CBS 109.77</name>
    <dbReference type="NCBI Taxonomy" id="1314802"/>
    <lineage>
        <taxon>Eukaryota</taxon>
        <taxon>Fungi</taxon>
        <taxon>Dikarya</taxon>
        <taxon>Ascomycota</taxon>
        <taxon>Pezizomycotina</taxon>
        <taxon>Dothideomycetes</taxon>
        <taxon>Pleosporomycetidae</taxon>
        <taxon>Pleosporales</taxon>
        <taxon>Melanommataceae</taxon>
        <taxon>Melanomma</taxon>
    </lineage>
</organism>
<dbReference type="InterPro" id="IPR014752">
    <property type="entry name" value="Arrestin-like_C"/>
</dbReference>
<dbReference type="AlphaFoldDB" id="A0A6A6XG87"/>
<feature type="non-terminal residue" evidence="1">
    <location>
        <position position="1"/>
    </location>
</feature>
<evidence type="ECO:0008006" key="3">
    <source>
        <dbReference type="Google" id="ProtNLM"/>
    </source>
</evidence>
<dbReference type="Gene3D" id="2.60.40.640">
    <property type="match status" value="1"/>
</dbReference>
<keyword evidence="2" id="KW-1185">Reference proteome</keyword>
<name>A0A6A6XG87_9PLEO</name>